<sequence length="84" mass="9454">MEFIGLIISVAVTIYLVVDAPKHGKSPVLWGILGFIFSLLTLGIYWIQTGRKVIGWILTIVIILGIILILFAFFALFWFIVDSQ</sequence>
<name>A0A1G9NZJ0_9BACI</name>
<dbReference type="STRING" id="482461.SAMN05216244_1215"/>
<dbReference type="EMBL" id="FNHF01000001">
    <property type="protein sequence ID" value="SDL91784.1"/>
    <property type="molecule type" value="Genomic_DNA"/>
</dbReference>
<accession>A0A1G9NZJ0</accession>
<evidence type="ECO:0000313" key="2">
    <source>
        <dbReference type="EMBL" id="SDL91784.1"/>
    </source>
</evidence>
<dbReference type="OrthoDB" id="2930714at2"/>
<dbReference type="AlphaFoldDB" id="A0A1G9NZJ0"/>
<proteinExistence type="predicted"/>
<keyword evidence="1" id="KW-0472">Membrane</keyword>
<feature type="transmembrane region" description="Helical" evidence="1">
    <location>
        <begin position="29"/>
        <end position="47"/>
    </location>
</feature>
<keyword evidence="1" id="KW-1133">Transmembrane helix</keyword>
<reference evidence="3" key="1">
    <citation type="submission" date="2016-10" db="EMBL/GenBank/DDBJ databases">
        <authorList>
            <person name="Varghese N."/>
            <person name="Submissions S."/>
        </authorList>
    </citation>
    <scope>NUCLEOTIDE SEQUENCE [LARGE SCALE GENOMIC DNA]</scope>
    <source>
        <strain evidence="3">CGMCC 1.6199</strain>
    </source>
</reference>
<dbReference type="RefSeq" id="WP_074597908.1">
    <property type="nucleotide sequence ID" value="NZ_FNHF01000001.1"/>
</dbReference>
<evidence type="ECO:0008006" key="4">
    <source>
        <dbReference type="Google" id="ProtNLM"/>
    </source>
</evidence>
<dbReference type="Proteomes" id="UP000182347">
    <property type="component" value="Unassembled WGS sequence"/>
</dbReference>
<feature type="transmembrane region" description="Helical" evidence="1">
    <location>
        <begin position="54"/>
        <end position="81"/>
    </location>
</feature>
<keyword evidence="3" id="KW-1185">Reference proteome</keyword>
<evidence type="ECO:0000256" key="1">
    <source>
        <dbReference type="SAM" id="Phobius"/>
    </source>
</evidence>
<evidence type="ECO:0000313" key="3">
    <source>
        <dbReference type="Proteomes" id="UP000182347"/>
    </source>
</evidence>
<organism evidence="2 3">
    <name type="scientific">Sediminibacillus halophilus</name>
    <dbReference type="NCBI Taxonomy" id="482461"/>
    <lineage>
        <taxon>Bacteria</taxon>
        <taxon>Bacillati</taxon>
        <taxon>Bacillota</taxon>
        <taxon>Bacilli</taxon>
        <taxon>Bacillales</taxon>
        <taxon>Bacillaceae</taxon>
        <taxon>Sediminibacillus</taxon>
    </lineage>
</organism>
<gene>
    <name evidence="2" type="ORF">SAMN05216244_1215</name>
</gene>
<keyword evidence="1" id="KW-0812">Transmembrane</keyword>
<protein>
    <recommendedName>
        <fullName evidence="4">YesK-like protein</fullName>
    </recommendedName>
</protein>